<evidence type="ECO:0000313" key="3">
    <source>
        <dbReference type="EMBL" id="ETO32010.1"/>
    </source>
</evidence>
<dbReference type="AlphaFoldDB" id="X6P0C5"/>
<dbReference type="OrthoDB" id="2408987at2759"/>
<gene>
    <name evidence="3" type="ORF">RFI_05110</name>
</gene>
<dbReference type="EMBL" id="ASPP01004539">
    <property type="protein sequence ID" value="ETO32010.1"/>
    <property type="molecule type" value="Genomic_DNA"/>
</dbReference>
<reference evidence="3 4" key="1">
    <citation type="journal article" date="2013" name="Curr. Biol.">
        <title>The Genome of the Foraminiferan Reticulomyxa filosa.</title>
        <authorList>
            <person name="Glockner G."/>
            <person name="Hulsmann N."/>
            <person name="Schleicher M."/>
            <person name="Noegel A.A."/>
            <person name="Eichinger L."/>
            <person name="Gallinger C."/>
            <person name="Pawlowski J."/>
            <person name="Sierra R."/>
            <person name="Euteneuer U."/>
            <person name="Pillet L."/>
            <person name="Moustafa A."/>
            <person name="Platzer M."/>
            <person name="Groth M."/>
            <person name="Szafranski K."/>
            <person name="Schliwa M."/>
        </authorList>
    </citation>
    <scope>NUCLEOTIDE SEQUENCE [LARGE SCALE GENOMIC DNA]</scope>
</reference>
<organism evidence="3 4">
    <name type="scientific">Reticulomyxa filosa</name>
    <dbReference type="NCBI Taxonomy" id="46433"/>
    <lineage>
        <taxon>Eukaryota</taxon>
        <taxon>Sar</taxon>
        <taxon>Rhizaria</taxon>
        <taxon>Retaria</taxon>
        <taxon>Foraminifera</taxon>
        <taxon>Monothalamids</taxon>
        <taxon>Reticulomyxidae</taxon>
        <taxon>Reticulomyxa</taxon>
    </lineage>
</organism>
<evidence type="ECO:0000313" key="4">
    <source>
        <dbReference type="Proteomes" id="UP000023152"/>
    </source>
</evidence>
<evidence type="ECO:0000256" key="2">
    <source>
        <dbReference type="SAM" id="Phobius"/>
    </source>
</evidence>
<sequence>MIANPFTLLLNNPGQYENQRMPGEPSKDENVKTSTFSLHHCRNGHALLMKKRGTVRRVTKCTDPWCSAKIDEPELFAIHSDINNSYVLFVLFLHCLFLLTIVVILVFLKRYNSNVDFDMRQQMNISPVICELLQLLNFLTLLLRDVNKSEVLDKSLQHPEYSNADLWKLARQKFMSLCKMTELNEEQLSVALHRWFCEFGRWYNQTGPETLQVVTPSVIHNFEKMFEKEYISYFSRPEILESVLVYDSEISHIIHEKGEEMTSRNNKESFIRNLFLVTRQMLSEELLFKLYNNTELANKYPLLFNTLKIIDKLERVKYLSSIGQWMKYCYMEYSGRLTYRECQNTTMNTIISNCHDMKAIQEWQKLKQCWSMFVNERINIGSTEIIPKLSNVDKEVSFGHCTAHTTTPGLFIVAIVEMLQDIQNDLLRSIRSYKRKSTSSSNDDEKKQEEKDEQKYNNNSTSVVISKSLFDITNQDIICIDKEKIDDIIRSWYCPTLEYGQDYHKEWIDFESIENEIYDCAIFGRHEINISVAMFEYANELTIQNILDNLDRCYPNFKKCTFNSNELELVQSFFDDPQQVQHVFEITYQIIVLMDHNINDLNLLRFSIQFVFVYLKKHLFSNMFMTHLIQE</sequence>
<keyword evidence="4" id="KW-1185">Reference proteome</keyword>
<dbReference type="Proteomes" id="UP000023152">
    <property type="component" value="Unassembled WGS sequence"/>
</dbReference>
<accession>X6P0C5</accession>
<name>X6P0C5_RETFI</name>
<proteinExistence type="predicted"/>
<feature type="region of interest" description="Disordered" evidence="1">
    <location>
        <begin position="437"/>
        <end position="457"/>
    </location>
</feature>
<evidence type="ECO:0000256" key="1">
    <source>
        <dbReference type="SAM" id="MobiDB-lite"/>
    </source>
</evidence>
<feature type="compositionally biased region" description="Basic and acidic residues" evidence="1">
    <location>
        <begin position="443"/>
        <end position="455"/>
    </location>
</feature>
<keyword evidence="2" id="KW-0472">Membrane</keyword>
<protein>
    <submittedName>
        <fullName evidence="3">Uncharacterized protein</fullName>
    </submittedName>
</protein>
<keyword evidence="2" id="KW-0812">Transmembrane</keyword>
<comment type="caution">
    <text evidence="3">The sequence shown here is derived from an EMBL/GenBank/DDBJ whole genome shotgun (WGS) entry which is preliminary data.</text>
</comment>
<feature type="transmembrane region" description="Helical" evidence="2">
    <location>
        <begin position="86"/>
        <end position="108"/>
    </location>
</feature>
<keyword evidence="2" id="KW-1133">Transmembrane helix</keyword>